<dbReference type="Gene3D" id="1.10.10.160">
    <property type="match status" value="1"/>
</dbReference>
<evidence type="ECO:0000259" key="7">
    <source>
        <dbReference type="PROSITE" id="PS51198"/>
    </source>
</evidence>
<dbReference type="PANTHER" id="PTHR11070">
    <property type="entry name" value="UVRD / RECB / PCRA DNA HELICASE FAMILY MEMBER"/>
    <property type="match status" value="1"/>
</dbReference>
<dbReference type="Pfam" id="PF00580">
    <property type="entry name" value="UvrD-helicase"/>
    <property type="match status" value="1"/>
</dbReference>
<protein>
    <recommendedName>
        <fullName evidence="7">UvrD-like helicase ATP-binding domain-containing protein</fullName>
    </recommendedName>
</protein>
<dbReference type="GO" id="GO:0003677">
    <property type="term" value="F:DNA binding"/>
    <property type="evidence" value="ECO:0007669"/>
    <property type="project" value="UniProtKB-KW"/>
</dbReference>
<organism evidence="8">
    <name type="scientific">marine sediment metagenome</name>
    <dbReference type="NCBI Taxonomy" id="412755"/>
    <lineage>
        <taxon>unclassified sequences</taxon>
        <taxon>metagenomes</taxon>
        <taxon>ecological metagenomes</taxon>
    </lineage>
</organism>
<accession>X1SP03</accession>
<keyword evidence="6" id="KW-0413">Isomerase</keyword>
<dbReference type="InterPro" id="IPR013986">
    <property type="entry name" value="DExx_box_DNA_helicase_dom_sf"/>
</dbReference>
<reference evidence="8" key="1">
    <citation type="journal article" date="2014" name="Front. Microbiol.">
        <title>High frequency of phylogenetically diverse reductive dehalogenase-homologous genes in deep subseafloor sedimentary metagenomes.</title>
        <authorList>
            <person name="Kawai M."/>
            <person name="Futagami T."/>
            <person name="Toyoda A."/>
            <person name="Takaki Y."/>
            <person name="Nishi S."/>
            <person name="Hori S."/>
            <person name="Arai W."/>
            <person name="Tsubouchi T."/>
            <person name="Morono Y."/>
            <person name="Uchiyama I."/>
            <person name="Ito T."/>
            <person name="Fujiyama A."/>
            <person name="Inagaki F."/>
            <person name="Takami H."/>
        </authorList>
    </citation>
    <scope>NUCLEOTIDE SEQUENCE</scope>
    <source>
        <strain evidence="8">Expedition CK06-06</strain>
    </source>
</reference>
<feature type="domain" description="UvrD-like helicase ATP-binding" evidence="7">
    <location>
        <begin position="5"/>
        <end position="281"/>
    </location>
</feature>
<evidence type="ECO:0000256" key="5">
    <source>
        <dbReference type="ARBA" id="ARBA00023125"/>
    </source>
</evidence>
<evidence type="ECO:0000256" key="4">
    <source>
        <dbReference type="ARBA" id="ARBA00022840"/>
    </source>
</evidence>
<evidence type="ECO:0000256" key="2">
    <source>
        <dbReference type="ARBA" id="ARBA00022801"/>
    </source>
</evidence>
<dbReference type="CDD" id="cd17932">
    <property type="entry name" value="DEXQc_UvrD"/>
    <property type="match status" value="1"/>
</dbReference>
<dbReference type="GO" id="GO:0033202">
    <property type="term" value="C:DNA helicase complex"/>
    <property type="evidence" value="ECO:0007669"/>
    <property type="project" value="TreeGrafter"/>
</dbReference>
<keyword evidence="1" id="KW-0547">Nucleotide-binding</keyword>
<dbReference type="Gene3D" id="3.40.50.300">
    <property type="entry name" value="P-loop containing nucleotide triphosphate hydrolases"/>
    <property type="match status" value="1"/>
</dbReference>
<evidence type="ECO:0000313" key="8">
    <source>
        <dbReference type="EMBL" id="GAI94807.1"/>
    </source>
</evidence>
<name>X1SP03_9ZZZZ</name>
<gene>
    <name evidence="8" type="ORF">S12H4_27099</name>
</gene>
<evidence type="ECO:0000256" key="3">
    <source>
        <dbReference type="ARBA" id="ARBA00022806"/>
    </source>
</evidence>
<dbReference type="AlphaFoldDB" id="X1SP03"/>
<dbReference type="EMBL" id="BARW01015441">
    <property type="protein sequence ID" value="GAI94807.1"/>
    <property type="molecule type" value="Genomic_DNA"/>
</dbReference>
<evidence type="ECO:0000256" key="1">
    <source>
        <dbReference type="ARBA" id="ARBA00022741"/>
    </source>
</evidence>
<dbReference type="PROSITE" id="PS51198">
    <property type="entry name" value="UVRD_HELICASE_ATP_BIND"/>
    <property type="match status" value="1"/>
</dbReference>
<feature type="non-terminal residue" evidence="8">
    <location>
        <position position="281"/>
    </location>
</feature>
<keyword evidence="3" id="KW-0347">Helicase</keyword>
<dbReference type="GO" id="GO:0005829">
    <property type="term" value="C:cytosol"/>
    <property type="evidence" value="ECO:0007669"/>
    <property type="project" value="TreeGrafter"/>
</dbReference>
<keyword evidence="4" id="KW-0067">ATP-binding</keyword>
<dbReference type="PANTHER" id="PTHR11070:SF2">
    <property type="entry name" value="ATP-DEPENDENT DNA HELICASE SRS2"/>
    <property type="match status" value="1"/>
</dbReference>
<dbReference type="GO" id="GO:0000725">
    <property type="term" value="P:recombinational repair"/>
    <property type="evidence" value="ECO:0007669"/>
    <property type="project" value="TreeGrafter"/>
</dbReference>
<keyword evidence="5" id="KW-0238">DNA-binding</keyword>
<dbReference type="InterPro" id="IPR027417">
    <property type="entry name" value="P-loop_NTPase"/>
</dbReference>
<proteinExistence type="predicted"/>
<dbReference type="SUPFAM" id="SSF52540">
    <property type="entry name" value="P-loop containing nucleoside triphosphate hydrolases"/>
    <property type="match status" value="1"/>
</dbReference>
<dbReference type="GO" id="GO:0005524">
    <property type="term" value="F:ATP binding"/>
    <property type="evidence" value="ECO:0007669"/>
    <property type="project" value="UniProtKB-KW"/>
</dbReference>
<dbReference type="GO" id="GO:0043138">
    <property type="term" value="F:3'-5' DNA helicase activity"/>
    <property type="evidence" value="ECO:0007669"/>
    <property type="project" value="TreeGrafter"/>
</dbReference>
<dbReference type="GO" id="GO:0016787">
    <property type="term" value="F:hydrolase activity"/>
    <property type="evidence" value="ECO:0007669"/>
    <property type="project" value="UniProtKB-KW"/>
</dbReference>
<keyword evidence="2" id="KW-0378">Hydrolase</keyword>
<sequence length="281" mass="32149">MDILSSLNPKQKQAVTTLRGPVLVISGPGSGKTRCLTHRIAYLIQQGVPAKNILAVTFTNKAAQEMKERVRNLLLRSDDSQSIPTIGTFHAICLQILRREIDKLPPENGQGNYQKNFIIYDQTDQVSLIKKLIKELEINPEQFKPKSASETISRAKDELIDCQAYQSKAQEYFPQTMAKIYLAYQTALKQANALDFDDLIMLTVQLFQKKPAILEKYQEKWQYILVDEYQDINTSQYVFTNLLSKKHGNLFVIGDDSQGIYSWRGADFRNILNFEKDHPKA</sequence>
<evidence type="ECO:0000256" key="6">
    <source>
        <dbReference type="ARBA" id="ARBA00023235"/>
    </source>
</evidence>
<comment type="caution">
    <text evidence="8">The sequence shown here is derived from an EMBL/GenBank/DDBJ whole genome shotgun (WGS) entry which is preliminary data.</text>
</comment>
<dbReference type="FunFam" id="1.10.10.160:FF:000001">
    <property type="entry name" value="ATP-dependent DNA helicase"/>
    <property type="match status" value="1"/>
</dbReference>
<dbReference type="InterPro" id="IPR014016">
    <property type="entry name" value="UvrD-like_ATP-bd"/>
</dbReference>
<dbReference type="InterPro" id="IPR000212">
    <property type="entry name" value="DNA_helicase_UvrD/REP"/>
</dbReference>